<protein>
    <submittedName>
        <fullName evidence="1">Uncharacterized protein</fullName>
    </submittedName>
</protein>
<evidence type="ECO:0000313" key="1">
    <source>
        <dbReference type="EMBL" id="RKG97668.1"/>
    </source>
</evidence>
<comment type="caution">
    <text evidence="1">The sequence shown here is derived from an EMBL/GenBank/DDBJ whole genome shotgun (WGS) entry which is preliminary data.</text>
</comment>
<dbReference type="OrthoDB" id="5521996at2"/>
<reference evidence="2" key="1">
    <citation type="submission" date="2018-09" db="EMBL/GenBank/DDBJ databases">
        <authorList>
            <person name="Livingstone P.G."/>
            <person name="Whitworth D.E."/>
        </authorList>
    </citation>
    <scope>NUCLEOTIDE SEQUENCE [LARGE SCALE GENOMIC DNA]</scope>
    <source>
        <strain evidence="2">CA043D</strain>
    </source>
</reference>
<proteinExistence type="predicted"/>
<dbReference type="AlphaFoldDB" id="A0A3A8JRS8"/>
<dbReference type="EMBL" id="RAWE01000168">
    <property type="protein sequence ID" value="RKG97668.1"/>
    <property type="molecule type" value="Genomic_DNA"/>
</dbReference>
<keyword evidence="2" id="KW-1185">Reference proteome</keyword>
<name>A0A3A8JRS8_9BACT</name>
<accession>A0A3A8JRS8</accession>
<sequence length="173" mass="19075">MLAALATTMDMHLLPFVEDAVQRAMVFTGKDVKEAAFALSGSLRSVFLRLRRQEHASRYPTAGALELELRGQIARLGPYSAAYAVKEVETALFEGGEAMAELNLLEDEGASSRPFRCGVRTPSARSRARCAVRTRRRQSRDRAPCACHGGNSRRLDAADLHPWAVVHVRWVPG</sequence>
<dbReference type="Proteomes" id="UP000268313">
    <property type="component" value="Unassembled WGS sequence"/>
</dbReference>
<dbReference type="RefSeq" id="WP_120606372.1">
    <property type="nucleotide sequence ID" value="NZ_RAWE01000168.1"/>
</dbReference>
<gene>
    <name evidence="1" type="ORF">D7X32_32045</name>
</gene>
<evidence type="ECO:0000313" key="2">
    <source>
        <dbReference type="Proteomes" id="UP000268313"/>
    </source>
</evidence>
<organism evidence="1 2">
    <name type="scientific">Corallococcus carmarthensis</name>
    <dbReference type="NCBI Taxonomy" id="2316728"/>
    <lineage>
        <taxon>Bacteria</taxon>
        <taxon>Pseudomonadati</taxon>
        <taxon>Myxococcota</taxon>
        <taxon>Myxococcia</taxon>
        <taxon>Myxococcales</taxon>
        <taxon>Cystobacterineae</taxon>
        <taxon>Myxococcaceae</taxon>
        <taxon>Corallococcus</taxon>
    </lineage>
</organism>